<comment type="similarity">
    <text evidence="1">Belongs to the cycloisomerase 2 family.</text>
</comment>
<dbReference type="SUPFAM" id="SSF51004">
    <property type="entry name" value="C-terminal (heme d1) domain of cytochrome cd1-nitrite reductase"/>
    <property type="match status" value="1"/>
</dbReference>
<dbReference type="AlphaFoldDB" id="A0A2N5U067"/>
<accession>A0A2N5U067</accession>
<keyword evidence="2" id="KW-0732">Signal</keyword>
<name>A0A2N5U067_9BASI</name>
<dbReference type="Proteomes" id="UP000235392">
    <property type="component" value="Unassembled WGS sequence"/>
</dbReference>
<evidence type="ECO:0000256" key="1">
    <source>
        <dbReference type="ARBA" id="ARBA00005564"/>
    </source>
</evidence>
<reference evidence="3 4" key="1">
    <citation type="submission" date="2017-11" db="EMBL/GenBank/DDBJ databases">
        <title>De novo assembly and phasing of dikaryotic genomes from two isolates of Puccinia coronata f. sp. avenae, the causal agent of oat crown rust.</title>
        <authorList>
            <person name="Miller M.E."/>
            <person name="Zhang Y."/>
            <person name="Omidvar V."/>
            <person name="Sperschneider J."/>
            <person name="Schwessinger B."/>
            <person name="Raley C."/>
            <person name="Palmer J.M."/>
            <person name="Garnica D."/>
            <person name="Upadhyaya N."/>
            <person name="Rathjen J."/>
            <person name="Taylor J.M."/>
            <person name="Park R.F."/>
            <person name="Dodds P.N."/>
            <person name="Hirsch C.D."/>
            <person name="Kianian S.F."/>
            <person name="Figueroa M."/>
        </authorList>
    </citation>
    <scope>NUCLEOTIDE SEQUENCE [LARGE SCALE GENOMIC DNA]</scope>
    <source>
        <strain evidence="3">12SD80</strain>
    </source>
</reference>
<evidence type="ECO:0000256" key="2">
    <source>
        <dbReference type="SAM" id="SignalP"/>
    </source>
</evidence>
<dbReference type="Pfam" id="PF10282">
    <property type="entry name" value="Lactonase"/>
    <property type="match status" value="1"/>
</dbReference>
<comment type="caution">
    <text evidence="3">The sequence shown here is derived from an EMBL/GenBank/DDBJ whole genome shotgun (WGS) entry which is preliminary data.</text>
</comment>
<protein>
    <recommendedName>
        <fullName evidence="5">6-phosphogluconolactonase</fullName>
    </recommendedName>
</protein>
<dbReference type="PANTHER" id="PTHR30344">
    <property type="entry name" value="6-PHOSPHOGLUCONOLACTONASE-RELATED"/>
    <property type="match status" value="1"/>
</dbReference>
<sequence>MNYLVFLCSLVCLASWSERCSAQTANPAGLPATLKLYVGCEEGSTKLLSFDTAKTELSTPTTLDALGTNVLWFEFDKAKKLVISAAADKFSGKDQTGTVFSASVGANGALQKISSSPTDEAPVSIELSPDEKLVMVANFNGGSIQTYELTGTGTLPDKPKETFKFSGSGPVKERQGKASAHQVKMDPSGKVLLVPDLGSDRVHSFTLNKDLTLTRNPDIRVKAGCGPRHLVFSPQKTDLVVFYLLCELSNDLFLIELTDVKSKGKIKQTLNILPRGTNPSTFNAAEILITPDKKFLYTTTRQKDKNGKDDDNIFSVFARDDTTGKLTPAGTFPTGGKGPRHFSFSPDPDASLVVVSNQDSNRVNFHKRDPKTGALTLQRTTFESKTPVFAVFQA</sequence>
<dbReference type="GO" id="GO:0017057">
    <property type="term" value="F:6-phosphogluconolactonase activity"/>
    <property type="evidence" value="ECO:0007669"/>
    <property type="project" value="TreeGrafter"/>
</dbReference>
<dbReference type="PANTHER" id="PTHR30344:SF1">
    <property type="entry name" value="6-PHOSPHOGLUCONOLACTONASE"/>
    <property type="match status" value="1"/>
</dbReference>
<organism evidence="3 4">
    <name type="scientific">Puccinia coronata f. sp. avenae</name>
    <dbReference type="NCBI Taxonomy" id="200324"/>
    <lineage>
        <taxon>Eukaryota</taxon>
        <taxon>Fungi</taxon>
        <taxon>Dikarya</taxon>
        <taxon>Basidiomycota</taxon>
        <taxon>Pucciniomycotina</taxon>
        <taxon>Pucciniomycetes</taxon>
        <taxon>Pucciniales</taxon>
        <taxon>Pucciniaceae</taxon>
        <taxon>Puccinia</taxon>
    </lineage>
</organism>
<evidence type="ECO:0000313" key="4">
    <source>
        <dbReference type="Proteomes" id="UP000235392"/>
    </source>
</evidence>
<dbReference type="Gene3D" id="2.130.10.10">
    <property type="entry name" value="YVTN repeat-like/Quinoprotein amine dehydrogenase"/>
    <property type="match status" value="1"/>
</dbReference>
<proteinExistence type="inferred from homology"/>
<evidence type="ECO:0008006" key="5">
    <source>
        <dbReference type="Google" id="ProtNLM"/>
    </source>
</evidence>
<dbReference type="InterPro" id="IPR015943">
    <property type="entry name" value="WD40/YVTN_repeat-like_dom_sf"/>
</dbReference>
<dbReference type="InterPro" id="IPR011048">
    <property type="entry name" value="Haem_d1_sf"/>
</dbReference>
<feature type="chain" id="PRO_5014678799" description="6-phosphogluconolactonase" evidence="2">
    <location>
        <begin position="23"/>
        <end position="394"/>
    </location>
</feature>
<feature type="signal peptide" evidence="2">
    <location>
        <begin position="1"/>
        <end position="22"/>
    </location>
</feature>
<dbReference type="EMBL" id="PGCI01000278">
    <property type="protein sequence ID" value="PLW31088.1"/>
    <property type="molecule type" value="Genomic_DNA"/>
</dbReference>
<dbReference type="InterPro" id="IPR019405">
    <property type="entry name" value="Lactonase_7-beta_prop"/>
</dbReference>
<dbReference type="InterPro" id="IPR050282">
    <property type="entry name" value="Cycloisomerase_2"/>
</dbReference>
<evidence type="ECO:0000313" key="3">
    <source>
        <dbReference type="EMBL" id="PLW31088.1"/>
    </source>
</evidence>
<gene>
    <name evidence="3" type="ORF">PCASD_13518</name>
</gene>